<evidence type="ECO:0008006" key="8">
    <source>
        <dbReference type="Google" id="ProtNLM"/>
    </source>
</evidence>
<dbReference type="Pfam" id="PF25332">
    <property type="entry name" value="C2_PACS_N"/>
    <property type="match status" value="1"/>
</dbReference>
<gene>
    <name evidence="6" type="ORF">QYM36_015782</name>
</gene>
<feature type="region of interest" description="Disordered" evidence="3">
    <location>
        <begin position="537"/>
        <end position="567"/>
    </location>
</feature>
<accession>A0AA88KXB6</accession>
<evidence type="ECO:0000256" key="2">
    <source>
        <dbReference type="ARBA" id="ARBA00022553"/>
    </source>
</evidence>
<evidence type="ECO:0000313" key="7">
    <source>
        <dbReference type="Proteomes" id="UP001187531"/>
    </source>
</evidence>
<feature type="compositionally biased region" description="Acidic residues" evidence="3">
    <location>
        <begin position="302"/>
        <end position="314"/>
    </location>
</feature>
<dbReference type="EMBL" id="JAVRJZ010000020">
    <property type="protein sequence ID" value="KAK2705507.1"/>
    <property type="molecule type" value="Genomic_DNA"/>
</dbReference>
<dbReference type="EMBL" id="JAVRJZ010000020">
    <property type="protein sequence ID" value="KAK2705505.1"/>
    <property type="molecule type" value="Genomic_DNA"/>
</dbReference>
<feature type="region of interest" description="Disordered" evidence="3">
    <location>
        <begin position="297"/>
        <end position="316"/>
    </location>
</feature>
<keyword evidence="2" id="KW-0597">Phosphoprotein</keyword>
<keyword evidence="7" id="KW-1185">Reference proteome</keyword>
<reference evidence="6" key="1">
    <citation type="submission" date="2023-07" db="EMBL/GenBank/DDBJ databases">
        <title>Chromosome-level genome assembly of Artemia franciscana.</title>
        <authorList>
            <person name="Jo E."/>
        </authorList>
    </citation>
    <scope>NUCLEOTIDE SEQUENCE</scope>
    <source>
        <tissue evidence="6">Whole body</tissue>
    </source>
</reference>
<evidence type="ECO:0000259" key="5">
    <source>
        <dbReference type="Pfam" id="PF25332"/>
    </source>
</evidence>
<dbReference type="AlphaFoldDB" id="A0AA88KXB6"/>
<feature type="compositionally biased region" description="Acidic residues" evidence="3">
    <location>
        <begin position="180"/>
        <end position="190"/>
    </location>
</feature>
<dbReference type="Proteomes" id="UP001187531">
    <property type="component" value="Unassembled WGS sequence"/>
</dbReference>
<feature type="region of interest" description="Disordered" evidence="3">
    <location>
        <begin position="180"/>
        <end position="214"/>
    </location>
</feature>
<dbReference type="PANTHER" id="PTHR13280">
    <property type="entry name" value="PHOSPHOFURIN ACIDIC CLUSTER SORTING PROTEIN"/>
    <property type="match status" value="1"/>
</dbReference>
<evidence type="ECO:0000256" key="1">
    <source>
        <dbReference type="ARBA" id="ARBA00008590"/>
    </source>
</evidence>
<name>A0AA88KXB6_ARTSF</name>
<evidence type="ECO:0000259" key="4">
    <source>
        <dbReference type="Pfam" id="PF10254"/>
    </source>
</evidence>
<comment type="similarity">
    <text evidence="1">Belongs to the PACS family.</text>
</comment>
<dbReference type="Pfam" id="PF10254">
    <property type="entry name" value="Pacs-1"/>
    <property type="match status" value="1"/>
</dbReference>
<comment type="caution">
    <text evidence="6">The sequence shown here is derived from an EMBL/GenBank/DDBJ whole genome shotgun (WGS) entry which is preliminary data.</text>
</comment>
<proteinExistence type="inferred from homology"/>
<feature type="domain" description="Phosphofurin acidic cluster sorting protein 1/2 C-terminal" evidence="4">
    <location>
        <begin position="332"/>
        <end position="712"/>
    </location>
</feature>
<dbReference type="GO" id="GO:0072659">
    <property type="term" value="P:protein localization to plasma membrane"/>
    <property type="evidence" value="ECO:0007669"/>
    <property type="project" value="TreeGrafter"/>
</dbReference>
<dbReference type="PANTHER" id="PTHR13280:SF17">
    <property type="entry name" value="KRUEPPEL TARGET AT 95D, ISOFORM A"/>
    <property type="match status" value="1"/>
</dbReference>
<dbReference type="InterPro" id="IPR057541">
    <property type="entry name" value="PACS1/2_N"/>
</dbReference>
<feature type="region of interest" description="Disordered" evidence="3">
    <location>
        <begin position="259"/>
        <end position="285"/>
    </location>
</feature>
<evidence type="ECO:0000313" key="6">
    <source>
        <dbReference type="EMBL" id="KAK2705506.1"/>
    </source>
</evidence>
<evidence type="ECO:0000256" key="3">
    <source>
        <dbReference type="SAM" id="MobiDB-lite"/>
    </source>
</evidence>
<protein>
    <recommendedName>
        <fullName evidence="8">Phosphofurin acidic cluster sorting protein 2</fullName>
    </recommendedName>
</protein>
<sequence length="717" mass="81269">MAEKTLKNQSVMPMKLFAAWDIERARTSPVCIPRLCTLSVTHLHLTRPLGQDFSSVFVAVKMANSKRTVRSNEISLQSNGLLDVELFLSFSLQYAHYLKSRENKLQLIVQRRKRYKNHTMLGYKTLAVTSVDMSLAMQKQMNLDQELLEVAKDNLPGEPIGRIRVEGVASQPVDQVFEDDVDSSTDDQVSDAETFGTSQRRRKNMKRPDVERRSSKQKFFTNWLKKFKINEEMDSGPKLVGAKVDPDDIQELIDQLENLSDSAPDPDPDTLSISSTPKPSLRPFFPSSRNLSLGYERHSDEIGSESAEETEPEEQVLTPTMKLPDRSKYKPVLQQLFDCCSGDDVLPDSLLFANVNETFCSSYVSKYPQKAIVTCSQSDIKELFQSLLCRMQKIFHTTSKTPNLKIIVFGSDSHISQVLRIYVDLFSARHADWCSFVKFCIVPTSSMGISRLMNSNDSMFSSLFSSDSWKVTVETCDLQDAFFRISKYLQNSNNLLQLPIAEAMVTYKDSAVEDDTAQAFRPIPFLNEVRIGPLEGDDETSFVPLSEKGSERTKEKLSPPGSPNLLSSIRSEEGMELQIDYWTVSSFYRSDSLSPQPKKISNPLESSKQSVKGFFKFITIQKQQHDSQSFTLTFVLKEKKQKLMRIGKKKEKDKENDCKVTVENVSRIIGLARSQNLALKMYIDGAESSGVKFFQLTSQWQSHVRSFPVMCSSTNPE</sequence>
<organism evidence="6 7">
    <name type="scientific">Artemia franciscana</name>
    <name type="common">Brine shrimp</name>
    <name type="synonym">Artemia sanfranciscana</name>
    <dbReference type="NCBI Taxonomy" id="6661"/>
    <lineage>
        <taxon>Eukaryota</taxon>
        <taxon>Metazoa</taxon>
        <taxon>Ecdysozoa</taxon>
        <taxon>Arthropoda</taxon>
        <taxon>Crustacea</taxon>
        <taxon>Branchiopoda</taxon>
        <taxon>Anostraca</taxon>
        <taxon>Artemiidae</taxon>
        <taxon>Artemia</taxon>
    </lineage>
</organism>
<dbReference type="EMBL" id="JAVRJZ010000020">
    <property type="protein sequence ID" value="KAK2705506.1"/>
    <property type="molecule type" value="Genomic_DNA"/>
</dbReference>
<dbReference type="InterPro" id="IPR019381">
    <property type="entry name" value="PACS1/2_C"/>
</dbReference>
<feature type="domain" description="Phosphofurin acidic cluster sorting protein 1/2 N-terminal C2" evidence="5">
    <location>
        <begin position="12"/>
        <end position="174"/>
    </location>
</feature>
<feature type="compositionally biased region" description="Basic and acidic residues" evidence="3">
    <location>
        <begin position="548"/>
        <end position="557"/>
    </location>
</feature>